<evidence type="ECO:0000256" key="1">
    <source>
        <dbReference type="SAM" id="Phobius"/>
    </source>
</evidence>
<sequence length="59" mass="6547">MNQLVLVHFIEIHYLMIMKEQLSPGTKLLNFFLGITVISLVVILVSVVVALILSLLGVI</sequence>
<organism evidence="2 3">
    <name type="scientific">Sediminicola luteus</name>
    <dbReference type="NCBI Taxonomy" id="319238"/>
    <lineage>
        <taxon>Bacteria</taxon>
        <taxon>Pseudomonadati</taxon>
        <taxon>Bacteroidota</taxon>
        <taxon>Flavobacteriia</taxon>
        <taxon>Flavobacteriales</taxon>
        <taxon>Flavobacteriaceae</taxon>
        <taxon>Sediminicola</taxon>
    </lineage>
</organism>
<accession>A0A2A4G5D8</accession>
<comment type="caution">
    <text evidence="2">The sequence shown here is derived from an EMBL/GenBank/DDBJ whole genome shotgun (WGS) entry which is preliminary data.</text>
</comment>
<keyword evidence="1" id="KW-0472">Membrane</keyword>
<dbReference type="AlphaFoldDB" id="A0A2A4G5D8"/>
<reference evidence="2 3" key="1">
    <citation type="submission" date="2017-04" db="EMBL/GenBank/DDBJ databases">
        <title>A new member of the family Flavobacteriaceae isolated from ascidians.</title>
        <authorList>
            <person name="Chen L."/>
        </authorList>
    </citation>
    <scope>NUCLEOTIDE SEQUENCE [LARGE SCALE GENOMIC DNA]</scope>
    <source>
        <strain evidence="2 3">HQA918</strain>
    </source>
</reference>
<gene>
    <name evidence="2" type="ORF">B7P33_13155</name>
</gene>
<dbReference type="EMBL" id="NBWU01000005">
    <property type="protein sequence ID" value="PCE63174.1"/>
    <property type="molecule type" value="Genomic_DNA"/>
</dbReference>
<keyword evidence="1" id="KW-1133">Transmembrane helix</keyword>
<keyword evidence="3" id="KW-1185">Reference proteome</keyword>
<dbReference type="RefSeq" id="WP_097443094.1">
    <property type="nucleotide sequence ID" value="NZ_NBWU01000005.1"/>
</dbReference>
<feature type="transmembrane region" description="Helical" evidence="1">
    <location>
        <begin position="31"/>
        <end position="58"/>
    </location>
</feature>
<evidence type="ECO:0000313" key="3">
    <source>
        <dbReference type="Proteomes" id="UP000219559"/>
    </source>
</evidence>
<proteinExistence type="predicted"/>
<protein>
    <submittedName>
        <fullName evidence="2">Uncharacterized protein</fullName>
    </submittedName>
</protein>
<evidence type="ECO:0000313" key="2">
    <source>
        <dbReference type="EMBL" id="PCE63174.1"/>
    </source>
</evidence>
<keyword evidence="1" id="KW-0812">Transmembrane</keyword>
<dbReference type="Proteomes" id="UP000219559">
    <property type="component" value="Unassembled WGS sequence"/>
</dbReference>
<name>A0A2A4G5D8_9FLAO</name>